<proteinExistence type="predicted"/>
<dbReference type="EMBL" id="CP127363">
    <property type="protein sequence ID" value="WIY50850.1"/>
    <property type="molecule type" value="Genomic_DNA"/>
</dbReference>
<sequence length="179" mass="18012">MHHQITPGAVVLTADQIELTVRALEGNVAALQAADGSWYGYRHVSSLTLVCPPLPPTAPAQSLAAAAGAGQGAGIHLSALMSCIGTAASGIASDGTRTQRKPGGASRDGVAIAPSGRCVGYLMVLKAAVMPFLIAAYSTQYVSINPAIAAASGNSNPKASNPIFIPPQKGEHGNGWGEA</sequence>
<gene>
    <name evidence="2" type="ORF">QRO08_09895</name>
</gene>
<organism evidence="2 3">
    <name type="scientific">Paracidovorax citrulli</name>
    <name type="common">Acidovorax citrulli</name>
    <dbReference type="NCBI Taxonomy" id="80869"/>
    <lineage>
        <taxon>Bacteria</taxon>
        <taxon>Pseudomonadati</taxon>
        <taxon>Pseudomonadota</taxon>
        <taxon>Betaproteobacteria</taxon>
        <taxon>Burkholderiales</taxon>
        <taxon>Comamonadaceae</taxon>
        <taxon>Paracidovorax</taxon>
    </lineage>
</organism>
<protein>
    <submittedName>
        <fullName evidence="2">Uncharacterized protein</fullName>
    </submittedName>
</protein>
<name>A0ABY9AV92_PARCI</name>
<keyword evidence="3" id="KW-1185">Reference proteome</keyword>
<feature type="region of interest" description="Disordered" evidence="1">
    <location>
        <begin position="153"/>
        <end position="179"/>
    </location>
</feature>
<dbReference type="Proteomes" id="UP001242732">
    <property type="component" value="Chromosome"/>
</dbReference>
<evidence type="ECO:0000313" key="3">
    <source>
        <dbReference type="Proteomes" id="UP001242732"/>
    </source>
</evidence>
<evidence type="ECO:0000256" key="1">
    <source>
        <dbReference type="SAM" id="MobiDB-lite"/>
    </source>
</evidence>
<dbReference type="RefSeq" id="WP_133246177.1">
    <property type="nucleotide sequence ID" value="NZ_CP023687.1"/>
</dbReference>
<reference evidence="2 3" key="1">
    <citation type="submission" date="2023-06" db="EMBL/GenBank/DDBJ databases">
        <authorList>
            <person name="Ham H."/>
            <person name="Park D.S."/>
        </authorList>
    </citation>
    <scope>NUCLEOTIDE SEQUENCE [LARGE SCALE GENOMIC DNA]</scope>
    <source>
        <strain evidence="2 3">KACC 17005</strain>
    </source>
</reference>
<evidence type="ECO:0000313" key="2">
    <source>
        <dbReference type="EMBL" id="WIY50850.1"/>
    </source>
</evidence>
<accession>A0ABY9AV92</accession>